<protein>
    <submittedName>
        <fullName evidence="1">Uncharacterized protein</fullName>
    </submittedName>
</protein>
<name>A0A3P7X8S4_9TREM</name>
<dbReference type="Proteomes" id="UP000277204">
    <property type="component" value="Unassembled WGS sequence"/>
</dbReference>
<reference evidence="1 2" key="1">
    <citation type="submission" date="2018-11" db="EMBL/GenBank/DDBJ databases">
        <authorList>
            <consortium name="Pathogen Informatics"/>
        </authorList>
    </citation>
    <scope>NUCLEOTIDE SEQUENCE [LARGE SCALE GENOMIC DNA]</scope>
    <source>
        <strain evidence="1 2">Zambia</strain>
    </source>
</reference>
<dbReference type="AlphaFoldDB" id="A0A3P7X8S4"/>
<evidence type="ECO:0000313" key="2">
    <source>
        <dbReference type="Proteomes" id="UP000277204"/>
    </source>
</evidence>
<evidence type="ECO:0000313" key="1">
    <source>
        <dbReference type="EMBL" id="VDO69786.1"/>
    </source>
</evidence>
<accession>A0A3P7X8S4</accession>
<gene>
    <name evidence="1" type="ORF">SMRZ_LOCUS6183</name>
</gene>
<organism evidence="1 2">
    <name type="scientific">Schistosoma margrebowiei</name>
    <dbReference type="NCBI Taxonomy" id="48269"/>
    <lineage>
        <taxon>Eukaryota</taxon>
        <taxon>Metazoa</taxon>
        <taxon>Spiralia</taxon>
        <taxon>Lophotrochozoa</taxon>
        <taxon>Platyhelminthes</taxon>
        <taxon>Trematoda</taxon>
        <taxon>Digenea</taxon>
        <taxon>Strigeidida</taxon>
        <taxon>Schistosomatoidea</taxon>
        <taxon>Schistosomatidae</taxon>
        <taxon>Schistosoma</taxon>
    </lineage>
</organism>
<keyword evidence="2" id="KW-1185">Reference proteome</keyword>
<sequence length="44" mass="4735">MDPGFVLIGARQQGVSVILRGLVLSDAFGPVSPCFTVRCLTTRR</sequence>
<dbReference type="EMBL" id="UZAI01002257">
    <property type="protein sequence ID" value="VDO69786.1"/>
    <property type="molecule type" value="Genomic_DNA"/>
</dbReference>
<proteinExistence type="predicted"/>